<evidence type="ECO:0000313" key="3">
    <source>
        <dbReference type="EMBL" id="KAK4017890.1"/>
    </source>
</evidence>
<feature type="region of interest" description="Disordered" evidence="1">
    <location>
        <begin position="18"/>
        <end position="103"/>
    </location>
</feature>
<evidence type="ECO:0000256" key="1">
    <source>
        <dbReference type="SAM" id="MobiDB-lite"/>
    </source>
</evidence>
<name>A0ABQ9ZYX9_9CRUS</name>
<sequence length="115" mass="12697">MTAEEIKRWDALGAVKTIKQAQGKGSKSVRNSSINISPVRQLTPPRSIRGGPHEMSSSSAATSKENSREKQHTPPRIMSTSPLQISRNPQSTSQVWPTNNSRTNEIVVMAYEPQQ</sequence>
<reference evidence="3 4" key="1">
    <citation type="journal article" date="2023" name="Nucleic Acids Res.">
        <title>The hologenome of Daphnia magna reveals possible DNA methylation and microbiome-mediated evolution of the host genome.</title>
        <authorList>
            <person name="Chaturvedi A."/>
            <person name="Li X."/>
            <person name="Dhandapani V."/>
            <person name="Marshall H."/>
            <person name="Kissane S."/>
            <person name="Cuenca-Cambronero M."/>
            <person name="Asole G."/>
            <person name="Calvet F."/>
            <person name="Ruiz-Romero M."/>
            <person name="Marangio P."/>
            <person name="Guigo R."/>
            <person name="Rago D."/>
            <person name="Mirbahai L."/>
            <person name="Eastwood N."/>
            <person name="Colbourne J.K."/>
            <person name="Zhou J."/>
            <person name="Mallon E."/>
            <person name="Orsini L."/>
        </authorList>
    </citation>
    <scope>NUCLEOTIDE SEQUENCE [LARGE SCALE GENOMIC DNA]</scope>
    <source>
        <strain evidence="3">LRV0_1</strain>
    </source>
</reference>
<accession>A0ABQ9ZYX9</accession>
<evidence type="ECO:0000313" key="4">
    <source>
        <dbReference type="Proteomes" id="UP001234178"/>
    </source>
</evidence>
<keyword evidence="4" id="KW-1185">Reference proteome</keyword>
<organism evidence="3 4">
    <name type="scientific">Daphnia magna</name>
    <dbReference type="NCBI Taxonomy" id="35525"/>
    <lineage>
        <taxon>Eukaryota</taxon>
        <taxon>Metazoa</taxon>
        <taxon>Ecdysozoa</taxon>
        <taxon>Arthropoda</taxon>
        <taxon>Crustacea</taxon>
        <taxon>Branchiopoda</taxon>
        <taxon>Diplostraca</taxon>
        <taxon>Cladocera</taxon>
        <taxon>Anomopoda</taxon>
        <taxon>Daphniidae</taxon>
        <taxon>Daphnia</taxon>
    </lineage>
</organism>
<feature type="compositionally biased region" description="Polar residues" evidence="1">
    <location>
        <begin position="19"/>
        <end position="40"/>
    </location>
</feature>
<dbReference type="Proteomes" id="UP001234178">
    <property type="component" value="Unassembled WGS sequence"/>
</dbReference>
<evidence type="ECO:0000313" key="2">
    <source>
        <dbReference type="EMBL" id="KAK4014070.1"/>
    </source>
</evidence>
<comment type="caution">
    <text evidence="3">The sequence shown here is derived from an EMBL/GenBank/DDBJ whole genome shotgun (WGS) entry which is preliminary data.</text>
</comment>
<dbReference type="EMBL" id="JAOYFB010000031">
    <property type="protein sequence ID" value="KAK4017890.1"/>
    <property type="molecule type" value="Genomic_DNA"/>
</dbReference>
<proteinExistence type="predicted"/>
<protein>
    <submittedName>
        <fullName evidence="3">Uncharacterized protein</fullName>
    </submittedName>
</protein>
<feature type="compositionally biased region" description="Polar residues" evidence="1">
    <location>
        <begin position="78"/>
        <end position="103"/>
    </location>
</feature>
<dbReference type="EMBL" id="JAOYFB010000004">
    <property type="protein sequence ID" value="KAK4014070.1"/>
    <property type="molecule type" value="Genomic_DNA"/>
</dbReference>
<gene>
    <name evidence="2" type="ORF">OUZ56_026616</name>
    <name evidence="3" type="ORF">OUZ56_033863</name>
</gene>